<proteinExistence type="predicted"/>
<organism evidence="3 4">
    <name type="scientific">Porites evermanni</name>
    <dbReference type="NCBI Taxonomy" id="104178"/>
    <lineage>
        <taxon>Eukaryota</taxon>
        <taxon>Metazoa</taxon>
        <taxon>Cnidaria</taxon>
        <taxon>Anthozoa</taxon>
        <taxon>Hexacorallia</taxon>
        <taxon>Scleractinia</taxon>
        <taxon>Fungiina</taxon>
        <taxon>Poritidae</taxon>
        <taxon>Porites</taxon>
    </lineage>
</organism>
<dbReference type="PANTHER" id="PTHR19972:SF10">
    <property type="entry name" value="CALBINDIN-32"/>
    <property type="match status" value="1"/>
</dbReference>
<dbReference type="InterPro" id="IPR011992">
    <property type="entry name" value="EF-hand-dom_pair"/>
</dbReference>
<feature type="domain" description="EF-hand" evidence="2">
    <location>
        <begin position="163"/>
        <end position="190"/>
    </location>
</feature>
<dbReference type="CDD" id="cd15902">
    <property type="entry name" value="EFh_HEF"/>
    <property type="match status" value="1"/>
</dbReference>
<accession>A0ABN8MJI7</accession>
<dbReference type="SUPFAM" id="SSF47473">
    <property type="entry name" value="EF-hand"/>
    <property type="match status" value="2"/>
</dbReference>
<evidence type="ECO:0000313" key="4">
    <source>
        <dbReference type="Proteomes" id="UP001159427"/>
    </source>
</evidence>
<dbReference type="Gene3D" id="1.10.238.10">
    <property type="entry name" value="EF-hand"/>
    <property type="match status" value="3"/>
</dbReference>
<protein>
    <recommendedName>
        <fullName evidence="2">EF-hand domain-containing protein</fullName>
    </recommendedName>
</protein>
<dbReference type="Proteomes" id="UP001159427">
    <property type="component" value="Unassembled WGS sequence"/>
</dbReference>
<feature type="domain" description="EF-hand" evidence="2">
    <location>
        <begin position="18"/>
        <end position="53"/>
    </location>
</feature>
<evidence type="ECO:0000256" key="1">
    <source>
        <dbReference type="ARBA" id="ARBA00022837"/>
    </source>
</evidence>
<dbReference type="PROSITE" id="PS00018">
    <property type="entry name" value="EF_HAND_1"/>
    <property type="match status" value="6"/>
</dbReference>
<dbReference type="EMBL" id="CALNXI010000598">
    <property type="protein sequence ID" value="CAH3029889.1"/>
    <property type="molecule type" value="Genomic_DNA"/>
</dbReference>
<gene>
    <name evidence="3" type="ORF">PEVE_00036893</name>
</gene>
<feature type="domain" description="EF-hand" evidence="2">
    <location>
        <begin position="111"/>
        <end position="146"/>
    </location>
</feature>
<dbReference type="SMART" id="SM00054">
    <property type="entry name" value="EFh"/>
    <property type="match status" value="6"/>
</dbReference>
<dbReference type="InterPro" id="IPR051001">
    <property type="entry name" value="Calbindin_Ca-bind"/>
</dbReference>
<keyword evidence="1" id="KW-0106">Calcium</keyword>
<dbReference type="InterPro" id="IPR018247">
    <property type="entry name" value="EF_Hand_1_Ca_BS"/>
</dbReference>
<comment type="caution">
    <text evidence="3">The sequence shown here is derived from an EMBL/GenBank/DDBJ whole genome shotgun (WGS) entry which is preliminary data.</text>
</comment>
<dbReference type="Pfam" id="PF13202">
    <property type="entry name" value="EF-hand_5"/>
    <property type="match status" value="1"/>
</dbReference>
<dbReference type="Pfam" id="PF00036">
    <property type="entry name" value="EF-hand_1"/>
    <property type="match status" value="1"/>
</dbReference>
<feature type="domain" description="EF-hand" evidence="2">
    <location>
        <begin position="200"/>
        <end position="235"/>
    </location>
</feature>
<dbReference type="InterPro" id="IPR002048">
    <property type="entry name" value="EF_hand_dom"/>
</dbReference>
<feature type="domain" description="EF-hand" evidence="2">
    <location>
        <begin position="63"/>
        <end position="98"/>
    </location>
</feature>
<keyword evidence="4" id="KW-1185">Reference proteome</keyword>
<evidence type="ECO:0000259" key="2">
    <source>
        <dbReference type="PROSITE" id="PS50222"/>
    </source>
</evidence>
<name>A0ABN8MJI7_9CNID</name>
<evidence type="ECO:0000313" key="3">
    <source>
        <dbReference type="EMBL" id="CAH3029889.1"/>
    </source>
</evidence>
<reference evidence="3 4" key="1">
    <citation type="submission" date="2022-05" db="EMBL/GenBank/DDBJ databases">
        <authorList>
            <consortium name="Genoscope - CEA"/>
            <person name="William W."/>
        </authorList>
    </citation>
    <scope>NUCLEOTIDE SEQUENCE [LARGE SCALE GENOMIC DNA]</scope>
</reference>
<dbReference type="PANTHER" id="PTHR19972">
    <property type="entry name" value="CALBINDIN"/>
    <property type="match status" value="1"/>
</dbReference>
<dbReference type="Pfam" id="PF13499">
    <property type="entry name" value="EF-hand_7"/>
    <property type="match status" value="1"/>
</dbReference>
<sequence length="279" mass="32372">MEAGKSPCMLQFQSDVKLTSEEFVKVFKEFDKDGNGYIEADELNSFMITLLQETGNEKPSQEEVEKFKEYILEKFDDNSDGKISMCELENILPTEENYLNQFRTEFELDSMDSIKFIKIWNHYDSDMSGYLEGDEIDAFLKDMLQQGGHNLNPQRIADYKSFMMDRYDENKDGKIGLKELAQILPKEENFFANFQGKKVLSRDDFDAIFDHYDTDKSGEIDSSELLVLLRDVMKKMGLEPDSCQELEKMRDILLGVSDRDKNGKLSRCELALMLSDMNE</sequence>
<dbReference type="PROSITE" id="PS50222">
    <property type="entry name" value="EF_HAND_2"/>
    <property type="match status" value="5"/>
</dbReference>